<comment type="pathway">
    <text evidence="2 9">Cofactor biosynthesis; adenosylcobalamin biosynthesis.</text>
</comment>
<dbReference type="Proteomes" id="UP000808146">
    <property type="component" value="Unassembled WGS sequence"/>
</dbReference>
<dbReference type="Pfam" id="PF03186">
    <property type="entry name" value="CobD_Cbib"/>
    <property type="match status" value="1"/>
</dbReference>
<name>A0A9D7LKS0_9RHOO</name>
<evidence type="ECO:0000256" key="7">
    <source>
        <dbReference type="ARBA" id="ARBA00022989"/>
    </source>
</evidence>
<protein>
    <recommendedName>
        <fullName evidence="9">Cobalamin biosynthesis protein CobD</fullName>
    </recommendedName>
</protein>
<evidence type="ECO:0000313" key="10">
    <source>
        <dbReference type="EMBL" id="MBK8889642.1"/>
    </source>
</evidence>
<dbReference type="GO" id="GO:0015420">
    <property type="term" value="F:ABC-type vitamin B12 transporter activity"/>
    <property type="evidence" value="ECO:0007669"/>
    <property type="project" value="UniProtKB-UniRule"/>
</dbReference>
<evidence type="ECO:0000256" key="3">
    <source>
        <dbReference type="ARBA" id="ARBA00006263"/>
    </source>
</evidence>
<gene>
    <name evidence="9" type="primary">cobD</name>
    <name evidence="10" type="ORF">IPN75_04230</name>
</gene>
<evidence type="ECO:0000256" key="6">
    <source>
        <dbReference type="ARBA" id="ARBA00022692"/>
    </source>
</evidence>
<comment type="caution">
    <text evidence="9">Lacks conserved residue(s) required for the propagation of feature annotation.</text>
</comment>
<dbReference type="GO" id="GO:0009236">
    <property type="term" value="P:cobalamin biosynthetic process"/>
    <property type="evidence" value="ECO:0007669"/>
    <property type="project" value="UniProtKB-UniRule"/>
</dbReference>
<dbReference type="HAMAP" id="MF_00024">
    <property type="entry name" value="CobD_CbiB"/>
    <property type="match status" value="1"/>
</dbReference>
<comment type="function">
    <text evidence="9">Converts cobyric acid to cobinamide by the addition of aminopropanol on the F carboxylic group.</text>
</comment>
<evidence type="ECO:0000256" key="4">
    <source>
        <dbReference type="ARBA" id="ARBA00022475"/>
    </source>
</evidence>
<comment type="subcellular location">
    <subcellularLocation>
        <location evidence="1 9">Cell membrane</location>
        <topology evidence="1 9">Multi-pass membrane protein</topology>
    </subcellularLocation>
</comment>
<keyword evidence="7 9" id="KW-1133">Transmembrane helix</keyword>
<feature type="transmembrane region" description="Helical" evidence="9">
    <location>
        <begin position="285"/>
        <end position="306"/>
    </location>
</feature>
<dbReference type="InterPro" id="IPR004485">
    <property type="entry name" value="Cobalamin_biosynth_CobD/CbiB"/>
</dbReference>
<keyword evidence="5 9" id="KW-0169">Cobalamin biosynthesis</keyword>
<dbReference type="NCBIfam" id="NF005792">
    <property type="entry name" value="PRK07630.1"/>
    <property type="match status" value="1"/>
</dbReference>
<proteinExistence type="inferred from homology"/>
<dbReference type="PANTHER" id="PTHR34308:SF1">
    <property type="entry name" value="COBALAMIN BIOSYNTHESIS PROTEIN CBIB"/>
    <property type="match status" value="1"/>
</dbReference>
<dbReference type="GO" id="GO:0005886">
    <property type="term" value="C:plasma membrane"/>
    <property type="evidence" value="ECO:0007669"/>
    <property type="project" value="UniProtKB-SubCell"/>
</dbReference>
<feature type="transmembrane region" description="Helical" evidence="9">
    <location>
        <begin position="75"/>
        <end position="94"/>
    </location>
</feature>
<evidence type="ECO:0000313" key="11">
    <source>
        <dbReference type="Proteomes" id="UP000808146"/>
    </source>
</evidence>
<feature type="transmembrane region" description="Helical" evidence="9">
    <location>
        <begin position="149"/>
        <end position="170"/>
    </location>
</feature>
<feature type="transmembrane region" description="Helical" evidence="9">
    <location>
        <begin position="48"/>
        <end position="68"/>
    </location>
</feature>
<organism evidence="10 11">
    <name type="scientific">Candidatus Dechloromonas phosphorivorans</name>
    <dbReference type="NCBI Taxonomy" id="2899244"/>
    <lineage>
        <taxon>Bacteria</taxon>
        <taxon>Pseudomonadati</taxon>
        <taxon>Pseudomonadota</taxon>
        <taxon>Betaproteobacteria</taxon>
        <taxon>Rhodocyclales</taxon>
        <taxon>Azonexaceae</taxon>
        <taxon>Dechloromonas</taxon>
    </lineage>
</organism>
<evidence type="ECO:0000256" key="8">
    <source>
        <dbReference type="ARBA" id="ARBA00023136"/>
    </source>
</evidence>
<comment type="caution">
    <text evidence="10">The sequence shown here is derived from an EMBL/GenBank/DDBJ whole genome shotgun (WGS) entry which is preliminary data.</text>
</comment>
<sequence>MSLLSLIAVFLIEQLQPLNYRRVVERPLLAWADFIESRFDAGEYRHGVIAWCLAVLMPVILVALAYGFLYSLSPLLGWLLNVGVLFLTMGFRQFSQYYAEIQGALQLGDLPRARQVFSAWLGHPAEGMGSQEIARQSIEAAMAASHRHVFGVILCFVLLPGPSGALLYRLGQIIQKRWKREDAMMENNFSTFSRQVFGIIDWLPSRATASAFAIVGDFEDAVYCWRTQASQWRDRDLSIVLASGAGALGVQLGAPIAEGVEVAGGLELGLGDPADADTMQSAVGLVWRATVLWMLLLFLLELASLVG</sequence>
<evidence type="ECO:0000256" key="9">
    <source>
        <dbReference type="HAMAP-Rule" id="MF_00024"/>
    </source>
</evidence>
<dbReference type="AlphaFoldDB" id="A0A9D7LKS0"/>
<dbReference type="GO" id="GO:0048472">
    <property type="term" value="F:threonine-phosphate decarboxylase activity"/>
    <property type="evidence" value="ECO:0007669"/>
    <property type="project" value="InterPro"/>
</dbReference>
<reference evidence="10" key="1">
    <citation type="submission" date="2020-10" db="EMBL/GenBank/DDBJ databases">
        <title>Connecting structure to function with the recovery of over 1000 high-quality activated sludge metagenome-assembled genomes encoding full-length rRNA genes using long-read sequencing.</title>
        <authorList>
            <person name="Singleton C.M."/>
            <person name="Petriglieri F."/>
            <person name="Kristensen J.M."/>
            <person name="Kirkegaard R.H."/>
            <person name="Michaelsen T.Y."/>
            <person name="Andersen M.H."/>
            <person name="Karst S.M."/>
            <person name="Dueholm M.S."/>
            <person name="Nielsen P.H."/>
            <person name="Albertsen M."/>
        </authorList>
    </citation>
    <scope>NUCLEOTIDE SEQUENCE</scope>
    <source>
        <strain evidence="10">OdNE_18-Q3-R46-58_BAT3C.305</strain>
    </source>
</reference>
<dbReference type="EMBL" id="JADKBR010000003">
    <property type="protein sequence ID" value="MBK8889642.1"/>
    <property type="molecule type" value="Genomic_DNA"/>
</dbReference>
<dbReference type="PANTHER" id="PTHR34308">
    <property type="entry name" value="COBALAMIN BIOSYNTHESIS PROTEIN CBIB"/>
    <property type="match status" value="1"/>
</dbReference>
<evidence type="ECO:0000256" key="2">
    <source>
        <dbReference type="ARBA" id="ARBA00004953"/>
    </source>
</evidence>
<comment type="similarity">
    <text evidence="3 9">Belongs to the CobD/CbiB family.</text>
</comment>
<keyword evidence="4 9" id="KW-1003">Cell membrane</keyword>
<keyword evidence="8 9" id="KW-0472">Membrane</keyword>
<evidence type="ECO:0000256" key="1">
    <source>
        <dbReference type="ARBA" id="ARBA00004651"/>
    </source>
</evidence>
<accession>A0A9D7LKS0</accession>
<keyword evidence="6 9" id="KW-0812">Transmembrane</keyword>
<evidence type="ECO:0000256" key="5">
    <source>
        <dbReference type="ARBA" id="ARBA00022573"/>
    </source>
</evidence>